<dbReference type="AlphaFoldDB" id="A0A066UE98"/>
<evidence type="ECO:0000313" key="15">
    <source>
        <dbReference type="Proteomes" id="UP000035860"/>
    </source>
</evidence>
<dbReference type="CDD" id="cd06571">
    <property type="entry name" value="Bac_DnaA_C"/>
    <property type="match status" value="1"/>
</dbReference>
<dbReference type="Gene3D" id="3.30.300.180">
    <property type="match status" value="1"/>
</dbReference>
<reference evidence="14 15" key="1">
    <citation type="journal article" date="2014" name="Genome Announc.">
        <title>Draft Genome Sequence of Moraxella bovoculi Strain 237T (ATCC BAA-1259T) Isolated from a Calf with Infectious Bovine Keratoconjunctivitis.</title>
        <authorList>
            <person name="Calcutt M.J."/>
            <person name="Foecking M.F."/>
            <person name="Martin N.T."/>
            <person name="Mhlanga-Mutangadura T."/>
            <person name="Reilly T.J."/>
        </authorList>
    </citation>
    <scope>NUCLEOTIDE SEQUENCE [LARGE SCALE GENOMIC DNA]</scope>
    <source>
        <strain evidence="14 15">237</strain>
    </source>
</reference>
<evidence type="ECO:0000256" key="11">
    <source>
        <dbReference type="RuleBase" id="RU004227"/>
    </source>
</evidence>
<dbReference type="GO" id="GO:0006270">
    <property type="term" value="P:DNA replication initiation"/>
    <property type="evidence" value="ECO:0007669"/>
    <property type="project" value="UniProtKB-UniRule"/>
</dbReference>
<proteinExistence type="inferred from homology"/>
<dbReference type="OrthoDB" id="9807019at2"/>
<keyword evidence="2 8" id="KW-0963">Cytoplasm</keyword>
<dbReference type="Proteomes" id="UP000035860">
    <property type="component" value="Unassembled WGS sequence"/>
</dbReference>
<dbReference type="eggNOG" id="COG0593">
    <property type="taxonomic scope" value="Bacteria"/>
</dbReference>
<evidence type="ECO:0000256" key="10">
    <source>
        <dbReference type="RuleBase" id="RU000577"/>
    </source>
</evidence>
<dbReference type="GO" id="GO:0003688">
    <property type="term" value="F:DNA replication origin binding"/>
    <property type="evidence" value="ECO:0007669"/>
    <property type="project" value="UniProtKB-UniRule"/>
</dbReference>
<dbReference type="InterPro" id="IPR013159">
    <property type="entry name" value="DnaA_C"/>
</dbReference>
<feature type="region of interest" description="Domain IV, binds dsDNA" evidence="8">
    <location>
        <begin position="342"/>
        <end position="462"/>
    </location>
</feature>
<feature type="binding site" evidence="8">
    <location>
        <position position="172"/>
    </location>
    <ligand>
        <name>ATP</name>
        <dbReference type="ChEBI" id="CHEBI:30616"/>
    </ligand>
</feature>
<comment type="caution">
    <text evidence="8">Lacks conserved residue(s) required for the propagation of feature annotation.</text>
</comment>
<feature type="binding site" evidence="8">
    <location>
        <position position="168"/>
    </location>
    <ligand>
        <name>ATP</name>
        <dbReference type="ChEBI" id="CHEBI:30616"/>
    </ligand>
</feature>
<protein>
    <recommendedName>
        <fullName evidence="8 9">Chromosomal replication initiator protein DnaA</fullName>
    </recommendedName>
</protein>
<evidence type="ECO:0000256" key="8">
    <source>
        <dbReference type="HAMAP-Rule" id="MF_00377"/>
    </source>
</evidence>
<evidence type="ECO:0000259" key="13">
    <source>
        <dbReference type="SMART" id="SM00760"/>
    </source>
</evidence>
<name>A0A066UE98_9GAMM</name>
<dbReference type="Pfam" id="PF08299">
    <property type="entry name" value="Bac_DnaA_C"/>
    <property type="match status" value="1"/>
</dbReference>
<evidence type="ECO:0000256" key="1">
    <source>
        <dbReference type="ARBA" id="ARBA00006583"/>
    </source>
</evidence>
<keyword evidence="6 8" id="KW-0446">Lipid-binding</keyword>
<dbReference type="GO" id="GO:0005886">
    <property type="term" value="C:plasma membrane"/>
    <property type="evidence" value="ECO:0007669"/>
    <property type="project" value="TreeGrafter"/>
</dbReference>
<feature type="domain" description="AAA+ ATPase" evidence="12">
    <location>
        <begin position="157"/>
        <end position="290"/>
    </location>
</feature>
<feature type="binding site" evidence="8">
    <location>
        <position position="171"/>
    </location>
    <ligand>
        <name>ATP</name>
        <dbReference type="ChEBI" id="CHEBI:30616"/>
    </ligand>
</feature>
<comment type="caution">
    <text evidence="14">The sequence shown here is derived from an EMBL/GenBank/DDBJ whole genome shotgun (WGS) entry which is preliminary data.</text>
</comment>
<evidence type="ECO:0000256" key="9">
    <source>
        <dbReference type="NCBIfam" id="TIGR00362"/>
    </source>
</evidence>
<dbReference type="SUPFAM" id="SSF48295">
    <property type="entry name" value="TrpR-like"/>
    <property type="match status" value="1"/>
</dbReference>
<dbReference type="Gene3D" id="1.10.1750.10">
    <property type="match status" value="1"/>
</dbReference>
<evidence type="ECO:0000256" key="4">
    <source>
        <dbReference type="ARBA" id="ARBA00022741"/>
    </source>
</evidence>
<evidence type="ECO:0000256" key="7">
    <source>
        <dbReference type="ARBA" id="ARBA00023125"/>
    </source>
</evidence>
<dbReference type="PRINTS" id="PR00051">
    <property type="entry name" value="DNAA"/>
</dbReference>
<dbReference type="Gene3D" id="1.10.8.60">
    <property type="match status" value="1"/>
</dbReference>
<comment type="similarity">
    <text evidence="1 8 11">Belongs to the DnaA family.</text>
</comment>
<dbReference type="InterPro" id="IPR018312">
    <property type="entry name" value="Chromosome_initiator_DnaA_CS"/>
</dbReference>
<dbReference type="CDD" id="cd00009">
    <property type="entry name" value="AAA"/>
    <property type="match status" value="1"/>
</dbReference>
<dbReference type="InterPro" id="IPR010921">
    <property type="entry name" value="Trp_repressor/repl_initiator"/>
</dbReference>
<dbReference type="SUPFAM" id="SSF52540">
    <property type="entry name" value="P-loop containing nucleoside triphosphate hydrolases"/>
    <property type="match status" value="1"/>
</dbReference>
<dbReference type="InterPro" id="IPR020591">
    <property type="entry name" value="Chromosome_initiator_DnaA-like"/>
</dbReference>
<dbReference type="Pfam" id="PF11638">
    <property type="entry name" value="DnaA_N"/>
    <property type="match status" value="1"/>
</dbReference>
<dbReference type="PANTHER" id="PTHR30050:SF2">
    <property type="entry name" value="CHROMOSOMAL REPLICATION INITIATOR PROTEIN DNAA"/>
    <property type="match status" value="1"/>
</dbReference>
<dbReference type="Pfam" id="PF00308">
    <property type="entry name" value="Bac_DnaA"/>
    <property type="match status" value="1"/>
</dbReference>
<evidence type="ECO:0000256" key="3">
    <source>
        <dbReference type="ARBA" id="ARBA00022705"/>
    </source>
</evidence>
<dbReference type="InterPro" id="IPR013317">
    <property type="entry name" value="DnaA_dom"/>
</dbReference>
<keyword evidence="7 8" id="KW-0238">DNA-binding</keyword>
<comment type="subcellular location">
    <subcellularLocation>
        <location evidence="8">Cytoplasm</location>
    </subcellularLocation>
</comment>
<comment type="subunit">
    <text evidence="8">Oligomerizes as a right-handed, spiral filament on DNA at oriC.</text>
</comment>
<dbReference type="Gene3D" id="3.40.50.300">
    <property type="entry name" value="P-loop containing nucleotide triphosphate hydrolases"/>
    <property type="match status" value="1"/>
</dbReference>
<comment type="function">
    <text evidence="8 10">Plays an essential role in the initiation and regulation of chromosomal replication. ATP-DnaA binds to the origin of replication (oriC) to initiate formation of the DNA replication initiation complex once per cell cycle. Binds the DnaA box (a 9 base pair repeat at the origin) and separates the double-stranded (ds)DNA. Forms a right-handed helical filament on oriC DNA; dsDNA binds to the exterior of the filament while single-stranded (ss)DNA is stabiized in the filament's interior. The ATP-DnaA-oriC complex binds and stabilizes one strand of the AT-rich DNA unwinding element (DUE), permitting loading of DNA polymerase. After initiation quickly degrades to an ADP-DnaA complex that is not apt for DNA replication. Binds acidic phospholipids.</text>
</comment>
<accession>A0A066UE98</accession>
<dbReference type="GO" id="GO:0005737">
    <property type="term" value="C:cytoplasm"/>
    <property type="evidence" value="ECO:0007669"/>
    <property type="project" value="UniProtKB-SubCell"/>
</dbReference>
<dbReference type="InterPro" id="IPR003593">
    <property type="entry name" value="AAA+_ATPase"/>
</dbReference>
<dbReference type="PROSITE" id="PS01008">
    <property type="entry name" value="DNAA"/>
    <property type="match status" value="1"/>
</dbReference>
<evidence type="ECO:0000259" key="12">
    <source>
        <dbReference type="SMART" id="SM00382"/>
    </source>
</evidence>
<feature type="region of interest" description="Domain I, interacts with DnaA modulators" evidence="8">
    <location>
        <begin position="1"/>
        <end position="107"/>
    </location>
</feature>
<dbReference type="SMART" id="SM00760">
    <property type="entry name" value="Bac_DnaA_C"/>
    <property type="match status" value="1"/>
</dbReference>
<dbReference type="SMART" id="SM00382">
    <property type="entry name" value="AAA"/>
    <property type="match status" value="1"/>
</dbReference>
<dbReference type="GO" id="GO:0005524">
    <property type="term" value="F:ATP binding"/>
    <property type="evidence" value="ECO:0007669"/>
    <property type="project" value="UniProtKB-UniRule"/>
</dbReference>
<feature type="domain" description="Chromosomal replication initiator DnaA C-terminal" evidence="13">
    <location>
        <begin position="369"/>
        <end position="438"/>
    </location>
</feature>
<comment type="domain">
    <text evidence="8">Domain I is involved in oligomerization and binding regulators, domain II is flexibile and of varying length in different bacteria, domain III forms the AAA+ region, while domain IV binds dsDNA.</text>
</comment>
<dbReference type="HAMAP" id="MF_00377">
    <property type="entry name" value="DnaA_bact"/>
    <property type="match status" value="1"/>
</dbReference>
<dbReference type="InterPro" id="IPR027417">
    <property type="entry name" value="P-loop_NTPase"/>
</dbReference>
<keyword evidence="5 8" id="KW-0067">ATP-binding</keyword>
<keyword evidence="4 8" id="KW-0547">Nucleotide-binding</keyword>
<dbReference type="NCBIfam" id="TIGR00362">
    <property type="entry name" value="DnaA"/>
    <property type="match status" value="1"/>
</dbReference>
<evidence type="ECO:0000256" key="6">
    <source>
        <dbReference type="ARBA" id="ARBA00023121"/>
    </source>
</evidence>
<dbReference type="RefSeq" id="WP_036363774.1">
    <property type="nucleotide sequence ID" value="NZ_AOMT01000013.1"/>
</dbReference>
<dbReference type="EMBL" id="AOMT01000013">
    <property type="protein sequence ID" value="KDN25435.1"/>
    <property type="molecule type" value="Genomic_DNA"/>
</dbReference>
<dbReference type="GeneID" id="301974506"/>
<sequence length="462" mass="52118">MSLFDEDELVPMSAPSPSADFWQECLKELSFEVSEADFLRWLSPIQASVDGDVLVLSAINQYFITHIKDNYIDKIELLVKKHAPAGIEGVRLETPKVIDVKPKSEKTVTKKAKTNTQIEESEQLEDNYTFDAFVKGKSNAFAYNACYDLGKKGGDSAYPLVFLYGSSGLGKTHLMHAVAHRYQKAGSRFCYMTKDHFFRITKDAFRDRKVDQLVKKICKADLLIIDDIHLINGKSAPHISDLLLTIFSDFSKNKKNRIILASDRQPAQLNNFDERFKSRFSSGLNVLIEPPDIDMRVQILEKKASVLGMDLPKECALFIAQNVAPDVRRLEGALNQVHANFVMSGEPVTLSLVRHAIKDHIEARARAVNADNIRDLVAQYYGISAKDLMSKKRARNIARPRQMAMALIRELTQDSFPEIGQFFGGRDHTTVMHACKAIEELRATDVKVDKAYQALKATLEFE</sequence>
<feature type="binding site" evidence="8">
    <location>
        <position position="170"/>
    </location>
    <ligand>
        <name>ATP</name>
        <dbReference type="ChEBI" id="CHEBI:30616"/>
    </ligand>
</feature>
<evidence type="ECO:0000256" key="2">
    <source>
        <dbReference type="ARBA" id="ARBA00022490"/>
    </source>
</evidence>
<keyword evidence="3 8" id="KW-0235">DNA replication</keyword>
<dbReference type="PANTHER" id="PTHR30050">
    <property type="entry name" value="CHROMOSOMAL REPLICATION INITIATOR PROTEIN DNAA"/>
    <property type="match status" value="1"/>
</dbReference>
<dbReference type="InterPro" id="IPR038454">
    <property type="entry name" value="DnaA_N_sf"/>
</dbReference>
<organism evidence="14 15">
    <name type="scientific">Moraxella bovoculi 237</name>
    <dbReference type="NCBI Taxonomy" id="743974"/>
    <lineage>
        <taxon>Bacteria</taxon>
        <taxon>Pseudomonadati</taxon>
        <taxon>Pseudomonadota</taxon>
        <taxon>Gammaproteobacteria</taxon>
        <taxon>Moraxellales</taxon>
        <taxon>Moraxellaceae</taxon>
        <taxon>Moraxella</taxon>
    </lineage>
</organism>
<dbReference type="InterPro" id="IPR001957">
    <property type="entry name" value="Chromosome_initiator_DnaA"/>
</dbReference>
<dbReference type="GO" id="GO:0006275">
    <property type="term" value="P:regulation of DNA replication"/>
    <property type="evidence" value="ECO:0007669"/>
    <property type="project" value="UniProtKB-UniRule"/>
</dbReference>
<evidence type="ECO:0000313" key="14">
    <source>
        <dbReference type="EMBL" id="KDN25435.1"/>
    </source>
</evidence>
<dbReference type="GO" id="GO:0008289">
    <property type="term" value="F:lipid binding"/>
    <property type="evidence" value="ECO:0007669"/>
    <property type="project" value="UniProtKB-KW"/>
</dbReference>
<dbReference type="InterPro" id="IPR024633">
    <property type="entry name" value="DnaA_N_dom"/>
</dbReference>
<evidence type="ECO:0000256" key="5">
    <source>
        <dbReference type="ARBA" id="ARBA00022840"/>
    </source>
</evidence>
<keyword evidence="15" id="KW-1185">Reference proteome</keyword>
<gene>
    <name evidence="8 14" type="primary">dnaA</name>
    <name evidence="14" type="ORF">MBO_03617</name>
</gene>